<accession>A0A5M9JGV2</accession>
<comment type="caution">
    <text evidence="2">The sequence shown here is derived from an EMBL/GenBank/DDBJ whole genome shotgun (WGS) entry which is preliminary data.</text>
</comment>
<evidence type="ECO:0000313" key="2">
    <source>
        <dbReference type="EMBL" id="KAA8567199.1"/>
    </source>
</evidence>
<feature type="region of interest" description="Disordered" evidence="1">
    <location>
        <begin position="16"/>
        <end position="37"/>
    </location>
</feature>
<protein>
    <submittedName>
        <fullName evidence="2">Uncharacterized protein</fullName>
    </submittedName>
</protein>
<dbReference type="EMBL" id="VICG01000011">
    <property type="protein sequence ID" value="KAA8567199.1"/>
    <property type="molecule type" value="Genomic_DNA"/>
</dbReference>
<evidence type="ECO:0000256" key="1">
    <source>
        <dbReference type="SAM" id="MobiDB-lite"/>
    </source>
</evidence>
<name>A0A5M9JGV2_MONFR</name>
<dbReference type="Proteomes" id="UP000322873">
    <property type="component" value="Unassembled WGS sequence"/>
</dbReference>
<feature type="compositionally biased region" description="Polar residues" evidence="1">
    <location>
        <begin position="20"/>
        <end position="37"/>
    </location>
</feature>
<reference evidence="2 3" key="1">
    <citation type="submission" date="2019-06" db="EMBL/GenBank/DDBJ databases">
        <title>Genome Sequence of the Brown Rot Fungal Pathogen Monilinia fructicola.</title>
        <authorList>
            <person name="De Miccolis Angelini R.M."/>
            <person name="Landi L."/>
            <person name="Abate D."/>
            <person name="Pollastro S."/>
            <person name="Romanazzi G."/>
            <person name="Faretra F."/>
        </authorList>
    </citation>
    <scope>NUCLEOTIDE SEQUENCE [LARGE SCALE GENOMIC DNA]</scope>
    <source>
        <strain evidence="2 3">Mfrc123</strain>
    </source>
</reference>
<organism evidence="2 3">
    <name type="scientific">Monilinia fructicola</name>
    <name type="common">Brown rot fungus</name>
    <name type="synonym">Ciboria fructicola</name>
    <dbReference type="NCBI Taxonomy" id="38448"/>
    <lineage>
        <taxon>Eukaryota</taxon>
        <taxon>Fungi</taxon>
        <taxon>Dikarya</taxon>
        <taxon>Ascomycota</taxon>
        <taxon>Pezizomycotina</taxon>
        <taxon>Leotiomycetes</taxon>
        <taxon>Helotiales</taxon>
        <taxon>Sclerotiniaceae</taxon>
        <taxon>Monilinia</taxon>
    </lineage>
</organism>
<evidence type="ECO:0000313" key="3">
    <source>
        <dbReference type="Proteomes" id="UP000322873"/>
    </source>
</evidence>
<sequence>MMAQCAARHTPYLIFGANPSPKTEQSQTQNRISSNEMGGSWDASLHHRFRFCAQIQAGNFVDPSACGPVDGATVAIAVADVS</sequence>
<dbReference type="AlphaFoldDB" id="A0A5M9JGV2"/>
<proteinExistence type="predicted"/>
<gene>
    <name evidence="2" type="ORF">EYC84_010250</name>
</gene>
<keyword evidence="3" id="KW-1185">Reference proteome</keyword>